<proteinExistence type="predicted"/>
<keyword evidence="1" id="KW-0472">Membrane</keyword>
<evidence type="ECO:0000313" key="2">
    <source>
        <dbReference type="EMBL" id="PWE87325.1"/>
    </source>
</evidence>
<accession>A0A2V1JUY2</accession>
<dbReference type="Proteomes" id="UP000245288">
    <property type="component" value="Unassembled WGS sequence"/>
</dbReference>
<dbReference type="AlphaFoldDB" id="A0A2V1JUY2"/>
<gene>
    <name evidence="2" type="ORF">LG34_04810</name>
</gene>
<organism evidence="2 3">
    <name type="scientific">Eubacterium ramulus</name>
    <dbReference type="NCBI Taxonomy" id="39490"/>
    <lineage>
        <taxon>Bacteria</taxon>
        <taxon>Bacillati</taxon>
        <taxon>Bacillota</taxon>
        <taxon>Clostridia</taxon>
        <taxon>Eubacteriales</taxon>
        <taxon>Eubacteriaceae</taxon>
        <taxon>Eubacterium</taxon>
    </lineage>
</organism>
<evidence type="ECO:0000256" key="1">
    <source>
        <dbReference type="SAM" id="Phobius"/>
    </source>
</evidence>
<name>A0A2V1JUY2_EUBRA</name>
<keyword evidence="3" id="KW-1185">Reference proteome</keyword>
<dbReference type="EMBL" id="JRFU01000049">
    <property type="protein sequence ID" value="PWE87325.1"/>
    <property type="molecule type" value="Genomic_DNA"/>
</dbReference>
<dbReference type="OrthoDB" id="1971685at2"/>
<evidence type="ECO:0000313" key="3">
    <source>
        <dbReference type="Proteomes" id="UP000245288"/>
    </source>
</evidence>
<comment type="caution">
    <text evidence="2">The sequence shown here is derived from an EMBL/GenBank/DDBJ whole genome shotgun (WGS) entry which is preliminary data.</text>
</comment>
<sequence>MFVVSVTVCLFWLRGTFVFSGRNQTFKNEQRKDSLFILFLCLHLGFGIVACHNQLRLLMDKYYFKKGGIRT</sequence>
<feature type="transmembrane region" description="Helical" evidence="1">
    <location>
        <begin position="36"/>
        <end position="55"/>
    </location>
</feature>
<protein>
    <submittedName>
        <fullName evidence="2">Uncharacterized protein</fullName>
    </submittedName>
</protein>
<keyword evidence="1" id="KW-1133">Transmembrane helix</keyword>
<keyword evidence="1" id="KW-0812">Transmembrane</keyword>
<reference evidence="2 3" key="1">
    <citation type="submission" date="2014-09" db="EMBL/GenBank/DDBJ databases">
        <title>Butyrate-producing bacteria isolated from human gut.</title>
        <authorList>
            <person name="Zhang Q."/>
            <person name="Zhao L."/>
        </authorList>
    </citation>
    <scope>NUCLEOTIDE SEQUENCE [LARGE SCALE GENOMIC DNA]</scope>
    <source>
        <strain evidence="2 3">21</strain>
    </source>
</reference>